<proteinExistence type="predicted"/>
<dbReference type="AlphaFoldDB" id="A0A0M0BN80"/>
<feature type="transmembrane region" description="Helical" evidence="1">
    <location>
        <begin position="86"/>
        <end position="107"/>
    </location>
</feature>
<dbReference type="InterPro" id="IPR029062">
    <property type="entry name" value="Class_I_gatase-like"/>
</dbReference>
<gene>
    <name evidence="2" type="ORF">AC482_05560</name>
</gene>
<evidence type="ECO:0000313" key="2">
    <source>
        <dbReference type="EMBL" id="KON29786.1"/>
    </source>
</evidence>
<feature type="transmembrane region" description="Helical" evidence="1">
    <location>
        <begin position="181"/>
        <end position="199"/>
    </location>
</feature>
<dbReference type="SUPFAM" id="SSF52317">
    <property type="entry name" value="Class I glutamine amidotransferase-like"/>
    <property type="match status" value="1"/>
</dbReference>
<evidence type="ECO:0000256" key="1">
    <source>
        <dbReference type="SAM" id="Phobius"/>
    </source>
</evidence>
<sequence>MTLLSQLLPAAIASFAAALIILLYARGVRQKLGAGFKVFAPAILLSAYFYLPFLTTRPEEQYGLVSYTSQIWEYILSPQRNMFLPLARRIDVSLSPLILPIIAVLLLKRRGEFKMDEPATRVALALGVVSVLLFAYTVVPTGRHLSGFEPSNSLHFLAIFLAIICGLLLGEAALGAARPRIALSLIALIVVLSLAYFPVSYPFRCYPASEDSEEIRRLLEGDADEVMFRFGMPLDDRRMSQWFNYRYAVPQTRHWYYQGVLGESWLYWLFHVTWRSDGAVIDAREKFLADPEHFEHAVQGGDLHGFIYRDASPIVSASNRPAVLIIGTTDNIFRALAISDSSRVISVWGREHVDDHSLEELARFDAVALYGYSYHDKAEAWSLLEAYVESGGGLFVETGFSPDSGSPTPAPCPVEGTTWTDFGAEWDLASAGSPVTDGVNLSSFSPALFGDHPWGVSASRDESVRPWARPVLWIEGRPLVAMGEYGEGRVVWSGLNLPYHVVSYRNGVESAFLSKMVEWAAGASETGMDPGCGVSRPHPEKVTVALGERVGGVLFKESYFKNWRARLVRADGERDLDIYRAGPGLMYVRIPEEAELPAEVVFEYGWTGAEIAGYAVSLATLSALAMYAVGLPLDRPARILLSKLLHRDEGSAEG</sequence>
<keyword evidence="1" id="KW-0472">Membrane</keyword>
<protein>
    <recommendedName>
        <fullName evidence="4">Membrane protein 6-pyruvoyl-tetrahydropterin synthase-related domain-containing protein</fullName>
    </recommendedName>
</protein>
<keyword evidence="1" id="KW-0812">Transmembrane</keyword>
<keyword evidence="1" id="KW-1133">Transmembrane helix</keyword>
<dbReference type="EMBL" id="LFWZ01000051">
    <property type="protein sequence ID" value="KON29786.1"/>
    <property type="molecule type" value="Genomic_DNA"/>
</dbReference>
<evidence type="ECO:0008006" key="4">
    <source>
        <dbReference type="Google" id="ProtNLM"/>
    </source>
</evidence>
<comment type="caution">
    <text evidence="2">The sequence shown here is derived from an EMBL/GenBank/DDBJ whole genome shotgun (WGS) entry which is preliminary data.</text>
</comment>
<evidence type="ECO:0000313" key="3">
    <source>
        <dbReference type="Proteomes" id="UP000037210"/>
    </source>
</evidence>
<feature type="transmembrane region" description="Helical" evidence="1">
    <location>
        <begin position="154"/>
        <end position="174"/>
    </location>
</feature>
<feature type="transmembrane region" description="Helical" evidence="1">
    <location>
        <begin position="6"/>
        <end position="25"/>
    </location>
</feature>
<accession>A0A0M0BN80</accession>
<feature type="transmembrane region" description="Helical" evidence="1">
    <location>
        <begin position="119"/>
        <end position="139"/>
    </location>
</feature>
<feature type="transmembrane region" description="Helical" evidence="1">
    <location>
        <begin position="32"/>
        <end position="51"/>
    </location>
</feature>
<dbReference type="Proteomes" id="UP000037210">
    <property type="component" value="Unassembled WGS sequence"/>
</dbReference>
<name>A0A0M0BN80_9ARCH</name>
<reference evidence="2 3" key="1">
    <citation type="submission" date="2015-06" db="EMBL/GenBank/DDBJ databases">
        <title>New insights into the roles of widespread benthic archaea in carbon and nitrogen cycling.</title>
        <authorList>
            <person name="Lazar C.S."/>
            <person name="Baker B.J."/>
            <person name="Seitz K.W."/>
            <person name="Hyde A.S."/>
            <person name="Dick G.J."/>
            <person name="Hinrichs K.-U."/>
            <person name="Teske A.P."/>
        </authorList>
    </citation>
    <scope>NUCLEOTIDE SEQUENCE [LARGE SCALE GENOMIC DNA]</scope>
    <source>
        <strain evidence="2">DG-45</strain>
    </source>
</reference>
<organism evidence="2 3">
    <name type="scientific">miscellaneous Crenarchaeota group-15 archaeon DG-45</name>
    <dbReference type="NCBI Taxonomy" id="1685127"/>
    <lineage>
        <taxon>Archaea</taxon>
        <taxon>Candidatus Bathyarchaeota</taxon>
        <taxon>MCG-15</taxon>
    </lineage>
</organism>
<dbReference type="Gene3D" id="3.40.50.880">
    <property type="match status" value="1"/>
</dbReference>